<feature type="chain" id="PRO_5025437270" evidence="1">
    <location>
        <begin position="20"/>
        <end position="107"/>
    </location>
</feature>
<comment type="caution">
    <text evidence="2">The sequence shown here is derived from an EMBL/GenBank/DDBJ whole genome shotgun (WGS) entry which is preliminary data.</text>
</comment>
<feature type="non-terminal residue" evidence="2">
    <location>
        <position position="107"/>
    </location>
</feature>
<feature type="signal peptide" evidence="1">
    <location>
        <begin position="1"/>
        <end position="19"/>
    </location>
</feature>
<evidence type="ECO:0000313" key="2">
    <source>
        <dbReference type="EMBL" id="GFD20344.1"/>
    </source>
</evidence>
<name>A0A699UL05_TANCI</name>
<dbReference type="AlphaFoldDB" id="A0A699UL05"/>
<proteinExistence type="predicted"/>
<accession>A0A699UL05</accession>
<dbReference type="EMBL" id="BKCJ011321530">
    <property type="protein sequence ID" value="GFD20344.1"/>
    <property type="molecule type" value="Genomic_DNA"/>
</dbReference>
<evidence type="ECO:0000256" key="1">
    <source>
        <dbReference type="SAM" id="SignalP"/>
    </source>
</evidence>
<organism evidence="2">
    <name type="scientific">Tanacetum cinerariifolium</name>
    <name type="common">Dalmatian daisy</name>
    <name type="synonym">Chrysanthemum cinerariifolium</name>
    <dbReference type="NCBI Taxonomy" id="118510"/>
    <lineage>
        <taxon>Eukaryota</taxon>
        <taxon>Viridiplantae</taxon>
        <taxon>Streptophyta</taxon>
        <taxon>Embryophyta</taxon>
        <taxon>Tracheophyta</taxon>
        <taxon>Spermatophyta</taxon>
        <taxon>Magnoliopsida</taxon>
        <taxon>eudicotyledons</taxon>
        <taxon>Gunneridae</taxon>
        <taxon>Pentapetalae</taxon>
        <taxon>asterids</taxon>
        <taxon>campanulids</taxon>
        <taxon>Asterales</taxon>
        <taxon>Asteraceae</taxon>
        <taxon>Asteroideae</taxon>
        <taxon>Anthemideae</taxon>
        <taxon>Anthemidinae</taxon>
        <taxon>Tanacetum</taxon>
    </lineage>
</organism>
<protein>
    <submittedName>
        <fullName evidence="2">DIE2/ALG10 family</fullName>
    </submittedName>
</protein>
<keyword evidence="1" id="KW-0732">Signal</keyword>
<gene>
    <name evidence="2" type="ORF">Tci_892313</name>
</gene>
<sequence length="107" mass="11870">MGMWLTLLFLIEYLRQIGRHRIHANVARKDKGAIDTSNSYAHVVKGGSLVNGEVDNNPALVLDESCLNLQDYSRCLMGKVKDFGSLSNLKVVLGSEGFDNIDIRYLG</sequence>
<reference evidence="2" key="1">
    <citation type="journal article" date="2019" name="Sci. Rep.">
        <title>Draft genome of Tanacetum cinerariifolium, the natural source of mosquito coil.</title>
        <authorList>
            <person name="Yamashiro T."/>
            <person name="Shiraishi A."/>
            <person name="Satake H."/>
            <person name="Nakayama K."/>
        </authorList>
    </citation>
    <scope>NUCLEOTIDE SEQUENCE</scope>
</reference>